<dbReference type="PANTHER" id="PTHR24223">
    <property type="entry name" value="ATP-BINDING CASSETTE SUB-FAMILY C"/>
    <property type="match status" value="1"/>
</dbReference>
<dbReference type="Gene3D" id="3.10.110.10">
    <property type="entry name" value="Ubiquitin Conjugating Enzyme"/>
    <property type="match status" value="1"/>
</dbReference>
<evidence type="ECO:0000256" key="3">
    <source>
        <dbReference type="ARBA" id="ARBA00022448"/>
    </source>
</evidence>
<dbReference type="Pfam" id="PF24357">
    <property type="entry name" value="TMD0_ABC"/>
    <property type="match status" value="1"/>
</dbReference>
<dbReference type="InterPro" id="IPR003439">
    <property type="entry name" value="ABC_transporter-like_ATP-bd"/>
</dbReference>
<dbReference type="Pfam" id="PF00664">
    <property type="entry name" value="ABC_membrane"/>
    <property type="match status" value="2"/>
</dbReference>
<feature type="transmembrane region" description="Helical" evidence="16">
    <location>
        <begin position="1185"/>
        <end position="1210"/>
    </location>
</feature>
<dbReference type="GO" id="GO:0016887">
    <property type="term" value="F:ATP hydrolysis activity"/>
    <property type="evidence" value="ECO:0007669"/>
    <property type="project" value="InterPro"/>
</dbReference>
<keyword evidence="12 16" id="KW-0472">Membrane</keyword>
<evidence type="ECO:0000256" key="13">
    <source>
        <dbReference type="ARBA" id="ARBA00024220"/>
    </source>
</evidence>
<dbReference type="CDD" id="cd03250">
    <property type="entry name" value="ABCC_MRP_domain1"/>
    <property type="match status" value="1"/>
</dbReference>
<dbReference type="SMART" id="SM00212">
    <property type="entry name" value="UBCc"/>
    <property type="match status" value="1"/>
</dbReference>
<accession>A0A814TFU2</accession>
<evidence type="ECO:0000256" key="14">
    <source>
        <dbReference type="ARBA" id="ARBA00047523"/>
    </source>
</evidence>
<feature type="domain" description="ABC transmembrane type-1" evidence="20">
    <location>
        <begin position="508"/>
        <end position="790"/>
    </location>
</feature>
<dbReference type="PROSITE" id="PS50030">
    <property type="entry name" value="UBA"/>
    <property type="match status" value="1"/>
</dbReference>
<evidence type="ECO:0000313" key="22">
    <source>
        <dbReference type="Proteomes" id="UP000663860"/>
    </source>
</evidence>
<evidence type="ECO:0000256" key="4">
    <source>
        <dbReference type="ARBA" id="ARBA00022554"/>
    </source>
</evidence>
<dbReference type="CDD" id="cd18603">
    <property type="entry name" value="ABC_6TM_MRP1_2_3_6_D2_like"/>
    <property type="match status" value="1"/>
</dbReference>
<dbReference type="InterPro" id="IPR050173">
    <property type="entry name" value="ABC_transporter_C-like"/>
</dbReference>
<dbReference type="FunFam" id="3.40.50.300:FF:002586">
    <property type="entry name" value="Putative abc transporter c family member"/>
    <property type="match status" value="1"/>
</dbReference>
<dbReference type="GO" id="GO:0016740">
    <property type="term" value="F:transferase activity"/>
    <property type="evidence" value="ECO:0007669"/>
    <property type="project" value="UniProtKB-KW"/>
</dbReference>
<evidence type="ECO:0000256" key="6">
    <source>
        <dbReference type="ARBA" id="ARBA00022692"/>
    </source>
</evidence>
<feature type="transmembrane region" description="Helical" evidence="16">
    <location>
        <begin position="350"/>
        <end position="369"/>
    </location>
</feature>
<evidence type="ECO:0000256" key="9">
    <source>
        <dbReference type="ARBA" id="ARBA00022786"/>
    </source>
</evidence>
<dbReference type="InterPro" id="IPR015940">
    <property type="entry name" value="UBA"/>
</dbReference>
<dbReference type="PANTHER" id="PTHR24223:SF443">
    <property type="entry name" value="MULTIDRUG-RESISTANCE LIKE PROTEIN 1, ISOFORM I"/>
    <property type="match status" value="1"/>
</dbReference>
<keyword evidence="10" id="KW-0067">ATP-binding</keyword>
<dbReference type="GO" id="GO:0005774">
    <property type="term" value="C:vacuolar membrane"/>
    <property type="evidence" value="ECO:0007669"/>
    <property type="project" value="UniProtKB-SubCell"/>
</dbReference>
<feature type="domain" description="ABC transporter" evidence="19">
    <location>
        <begin position="824"/>
        <end position="1050"/>
    </location>
</feature>
<sequence length="1764" mass="197512">MNIAMNRIMKEFKEIVANESGGIDLKMPDGELTRSAPNAGSQSNKKDIFLTGSIEGPPDTAYAGARFHVDIIVVDTYPFNPPKVRFTTKIWHPNVSSVTGAICLDILKDQWAAAMTIRTVLLSLQALLATPEPDDPQDAVVANQYKKDRKLFEKTARHWSNVYANGPNAEPECDAAVKSLVEMGFPEEKARSTLSTMHWNTSDALEKCFRDTALQWFPLAVFWLVLPLWIWMLHKRKIHPQPLPVSALLIAKVVTAFLFLLVQVYRIVIYALSTDERRSLANLISPMLYIITLFTILWLMNYDRCKGMFSSGIIFGFWLSVCLAIIPDVIDYSIEYKTRDDSSRMLQELIRVWLHFAFAFISFIMNCLAERYEFPKLSANERPIVSELYESFPSRVYYSWVTPLIIRGYKKPLTEEDCWQLQIPERAVHVVHRVQACLNGATSQAKSIAYNKSRPFNKNYVPKKHSEDENQDLLNNLPPVEIKTIATKQRKLIVFWRALFSAYKGKFIAGGLMKVVHDILQFSGPMILKQILAFLSDSTAPLWLGIFFAVLLGACTFCQTLFLQSYFHRQFTVGLRFRSAITGLVYRKSLRLSNSAKQATTTGEIVNIMSIDASRFGDITSYLHVLWSGPFQICLALGLLYRQMQLAIVPGVIILLLMIPVNIVIQRIQKQLTTKQMKLKDQRIKMTNEVLNGIKVLKLYAWEEAFIRRLNEIRDKELNCIRRKAIISSFSSAIWTFAPILVCIVTFATYVLSSDENVLTAQKAFVSLALFNLLRFPLVVFPSIITSIIDANVSNKRIQKFLNSDEIDEDAVNKTKLDSEGNIIKVEDGSFSWSNSSEDPLILKNINFKIPQGSLVALVGPVGSGKTSILAALLGEMNKIDGQVNVSGTIAYVPQTAWILNATLKENILFGREFNKELYEKIIEASALKPDFDILPQGDATEIGEKGINLSGGQRQRVSLARALYSEADIYLFDDPLSAVDAHVGAHIFRHAIGPKSLIKDKTRLLVTHGVSHLHKCSEIIVVARGEIVDYGSYNDLMNTSKILRELVYSITTQETERKSSDPEPRSPDTPLVDVSLADVLRVAEDDIQHETTKPATAEITPSELKEKKDKLIQKEAVETGSVKLNVFLIYIRACTISMIIIVCVLFSLTTLASLSTNIWLSRWTDQSKKEANHTSPSMSKIHGITIYSLLGLSQGFIAFFMQLFIYFAAYAASKTLHSSILLGVLRAPMAFFDTTPIGRIINRFAKDVDSVDSSLPSSFSSSFGTLTSVLITIIILIYGSWFAIFALIPLAIVFAFIQRVYVASSRQLRRLDSTTRSPVYSNFGETVQGLTSIRAYNAQQRFIDLSDGLLDRNQACYFASCVSNRWLAVRLETIANLLTLVTSLFAVLMRDRLTAGIAGLTITYAMQITQSLNWLVRMTSDIETNIVSVERIDEYAKLQSEAPWEIPEKKPPTGWPTTGEIQIKNLSTRYRENLELVLKDLTVNIQPGEKIGIIGRTGSGKSSLCIALFRIIEPANGEIIIDNIDIRQLGLHDVRSKITIIPQIGIIGRTGSGKSSLCIALFRIIEPANGEIIIDNIDIRQLGLHDVRSKITIIPQDAVIFAGTVRFNVDPFGHYSDIEIWSALELVHMKGRITAMQGGLSDLLTEGGENLSAGERQLLCMARAILRKSKIFVLDEATAAIDMETDRLIQMTIRSAFKDATVLTIAHRLHTILDSTRILVLSNGRLQEFDEPQRLASNPKSAFAKLLRDANIQLPTTTTASSS</sequence>
<dbReference type="InterPro" id="IPR056227">
    <property type="entry name" value="TMD0_ABC"/>
</dbReference>
<dbReference type="GO" id="GO:0015431">
    <property type="term" value="F:ABC-type glutathione S-conjugate transporter activity"/>
    <property type="evidence" value="ECO:0007669"/>
    <property type="project" value="UniProtKB-EC"/>
</dbReference>
<dbReference type="EC" id="7.6.2.3" evidence="13"/>
<evidence type="ECO:0000256" key="8">
    <source>
        <dbReference type="ARBA" id="ARBA00022741"/>
    </source>
</evidence>
<gene>
    <name evidence="21" type="ORF">IZO911_LOCUS26346</name>
</gene>
<evidence type="ECO:0000259" key="20">
    <source>
        <dbReference type="PROSITE" id="PS50929"/>
    </source>
</evidence>
<evidence type="ECO:0000256" key="12">
    <source>
        <dbReference type="ARBA" id="ARBA00023136"/>
    </source>
</evidence>
<feature type="transmembrane region" description="Helical" evidence="16">
    <location>
        <begin position="540"/>
        <end position="563"/>
    </location>
</feature>
<dbReference type="InterPro" id="IPR011527">
    <property type="entry name" value="ABC1_TM_dom"/>
</dbReference>
<keyword evidence="8" id="KW-0547">Nucleotide-binding</keyword>
<feature type="transmembrane region" description="Helical" evidence="16">
    <location>
        <begin position="213"/>
        <end position="233"/>
    </location>
</feature>
<protein>
    <recommendedName>
        <fullName evidence="13">ABC-type glutathione-S-conjugate transporter</fullName>
        <ecNumber evidence="13">7.6.2.3</ecNumber>
    </recommendedName>
</protein>
<evidence type="ECO:0000259" key="17">
    <source>
        <dbReference type="PROSITE" id="PS50030"/>
    </source>
</evidence>
<feature type="active site" description="Glycyl thioester intermediate" evidence="15">
    <location>
        <position position="103"/>
    </location>
</feature>
<feature type="domain" description="UBC core" evidence="18">
    <location>
        <begin position="3"/>
        <end position="165"/>
    </location>
</feature>
<dbReference type="CDD" id="cd03244">
    <property type="entry name" value="ABCC_MRP_domain2"/>
    <property type="match status" value="1"/>
</dbReference>
<comment type="caution">
    <text evidence="21">The sequence shown here is derived from an EMBL/GenBank/DDBJ whole genome shotgun (WGS) entry which is preliminary data.</text>
</comment>
<feature type="transmembrane region" description="Helical" evidence="16">
    <location>
        <begin position="1130"/>
        <end position="1155"/>
    </location>
</feature>
<keyword evidence="11 16" id="KW-1133">Transmembrane helix</keyword>
<keyword evidence="3" id="KW-0813">Transport</keyword>
<dbReference type="GO" id="GO:0005524">
    <property type="term" value="F:ATP binding"/>
    <property type="evidence" value="ECO:0007669"/>
    <property type="project" value="UniProtKB-KW"/>
</dbReference>
<evidence type="ECO:0000256" key="2">
    <source>
        <dbReference type="ARBA" id="ARBA00009726"/>
    </source>
</evidence>
<proteinExistence type="inferred from homology"/>
<feature type="domain" description="ABC transporter" evidence="19">
    <location>
        <begin position="1462"/>
        <end position="1749"/>
    </location>
</feature>
<keyword evidence="5" id="KW-0808">Transferase</keyword>
<dbReference type="PROSITE" id="PS00183">
    <property type="entry name" value="UBC_1"/>
    <property type="match status" value="1"/>
</dbReference>
<evidence type="ECO:0000256" key="10">
    <source>
        <dbReference type="ARBA" id="ARBA00022840"/>
    </source>
</evidence>
<feature type="domain" description="ABC transmembrane type-1" evidence="20">
    <location>
        <begin position="1141"/>
        <end position="1425"/>
    </location>
</feature>
<keyword evidence="7" id="KW-0677">Repeat</keyword>
<dbReference type="CDD" id="cd23800">
    <property type="entry name" value="UBCc_UBE2K"/>
    <property type="match status" value="1"/>
</dbReference>
<dbReference type="PROSITE" id="PS50929">
    <property type="entry name" value="ABC_TM1F"/>
    <property type="match status" value="2"/>
</dbReference>
<dbReference type="FunFam" id="3.40.50.300:FF:000997">
    <property type="entry name" value="Multidrug resistance-associated protein 1"/>
    <property type="match status" value="1"/>
</dbReference>
<reference evidence="21" key="1">
    <citation type="submission" date="2021-02" db="EMBL/GenBank/DDBJ databases">
        <authorList>
            <person name="Nowell W R."/>
        </authorList>
    </citation>
    <scope>NUCLEOTIDE SEQUENCE</scope>
</reference>
<feature type="transmembrane region" description="Helical" evidence="16">
    <location>
        <begin position="619"/>
        <end position="641"/>
    </location>
</feature>
<evidence type="ECO:0000256" key="16">
    <source>
        <dbReference type="SAM" id="Phobius"/>
    </source>
</evidence>
<dbReference type="InterPro" id="IPR000608">
    <property type="entry name" value="UBC"/>
</dbReference>
<feature type="transmembrane region" description="Helical" evidence="16">
    <location>
        <begin position="245"/>
        <end position="268"/>
    </location>
</feature>
<dbReference type="SUPFAM" id="SSF90123">
    <property type="entry name" value="ABC transporter transmembrane region"/>
    <property type="match status" value="2"/>
</dbReference>
<dbReference type="Pfam" id="PF00179">
    <property type="entry name" value="UQ_con"/>
    <property type="match status" value="1"/>
</dbReference>
<comment type="subcellular location">
    <subcellularLocation>
        <location evidence="1">Vacuole membrane</location>
        <topology evidence="1">Multi-pass membrane protein</topology>
    </subcellularLocation>
</comment>
<evidence type="ECO:0000256" key="5">
    <source>
        <dbReference type="ARBA" id="ARBA00022679"/>
    </source>
</evidence>
<evidence type="ECO:0000256" key="11">
    <source>
        <dbReference type="ARBA" id="ARBA00022989"/>
    </source>
</evidence>
<dbReference type="Pfam" id="PF00005">
    <property type="entry name" value="ABC_tran"/>
    <property type="match status" value="2"/>
</dbReference>
<dbReference type="Gene3D" id="1.20.1560.10">
    <property type="entry name" value="ABC transporter type 1, transmembrane domain"/>
    <property type="match status" value="2"/>
</dbReference>
<name>A0A814TFU2_9BILA</name>
<dbReference type="PROSITE" id="PS50127">
    <property type="entry name" value="UBC_2"/>
    <property type="match status" value="1"/>
</dbReference>
<dbReference type="FunFam" id="1.20.1560.10:FF:000020">
    <property type="entry name" value="ABC metal ion transporter"/>
    <property type="match status" value="1"/>
</dbReference>
<evidence type="ECO:0000256" key="1">
    <source>
        <dbReference type="ARBA" id="ARBA00004128"/>
    </source>
</evidence>
<dbReference type="FunFam" id="3.40.50.300:FF:000163">
    <property type="entry name" value="Multidrug resistance-associated protein member 4"/>
    <property type="match status" value="1"/>
</dbReference>
<dbReference type="InterPro" id="IPR017871">
    <property type="entry name" value="ABC_transporter-like_CS"/>
</dbReference>
<organism evidence="21 22">
    <name type="scientific">Adineta steineri</name>
    <dbReference type="NCBI Taxonomy" id="433720"/>
    <lineage>
        <taxon>Eukaryota</taxon>
        <taxon>Metazoa</taxon>
        <taxon>Spiralia</taxon>
        <taxon>Gnathifera</taxon>
        <taxon>Rotifera</taxon>
        <taxon>Eurotatoria</taxon>
        <taxon>Bdelloidea</taxon>
        <taxon>Adinetida</taxon>
        <taxon>Adinetidae</taxon>
        <taxon>Adineta</taxon>
    </lineage>
</organism>
<dbReference type="SMART" id="SM00382">
    <property type="entry name" value="AAA"/>
    <property type="match status" value="2"/>
</dbReference>
<evidence type="ECO:0000256" key="7">
    <source>
        <dbReference type="ARBA" id="ARBA00022737"/>
    </source>
</evidence>
<feature type="transmembrane region" description="Helical" evidence="16">
    <location>
        <begin position="647"/>
        <end position="665"/>
    </location>
</feature>
<keyword evidence="4" id="KW-0926">Vacuole</keyword>
<dbReference type="FunFam" id="1.20.1560.10:FF:000001">
    <property type="entry name" value="ATP-binding cassette subfamily C member 1"/>
    <property type="match status" value="1"/>
</dbReference>
<dbReference type="SUPFAM" id="SSF52540">
    <property type="entry name" value="P-loop containing nucleoside triphosphate hydrolases"/>
    <property type="match status" value="3"/>
</dbReference>
<comment type="similarity">
    <text evidence="2">Belongs to the ABC transporter superfamily. ABCC family. Conjugate transporter (TC 3.A.1.208) subfamily.</text>
</comment>
<dbReference type="GO" id="GO:0000323">
    <property type="term" value="C:lytic vacuole"/>
    <property type="evidence" value="ECO:0007669"/>
    <property type="project" value="UniProtKB-ARBA"/>
</dbReference>
<dbReference type="CDD" id="cd18595">
    <property type="entry name" value="ABC_6TM_MRP1_2_3_6_D1_like"/>
    <property type="match status" value="1"/>
</dbReference>
<dbReference type="InterPro" id="IPR023313">
    <property type="entry name" value="UBQ-conjugating_AS"/>
</dbReference>
<dbReference type="Gene3D" id="3.40.50.300">
    <property type="entry name" value="P-loop containing nucleotide triphosphate hydrolases"/>
    <property type="match status" value="3"/>
</dbReference>
<dbReference type="InterPro" id="IPR036640">
    <property type="entry name" value="ABC1_TM_sf"/>
</dbReference>
<feature type="transmembrane region" description="Helical" evidence="16">
    <location>
        <begin position="312"/>
        <end position="330"/>
    </location>
</feature>
<keyword evidence="9" id="KW-0833">Ubl conjugation pathway</keyword>
<dbReference type="SUPFAM" id="SSF54495">
    <property type="entry name" value="UBC-like"/>
    <property type="match status" value="1"/>
</dbReference>
<dbReference type="EMBL" id="CAJNOE010000342">
    <property type="protein sequence ID" value="CAF1161334.1"/>
    <property type="molecule type" value="Genomic_DNA"/>
</dbReference>
<dbReference type="PROSITE" id="PS50893">
    <property type="entry name" value="ABC_TRANSPORTER_2"/>
    <property type="match status" value="2"/>
</dbReference>
<feature type="transmembrane region" description="Helical" evidence="16">
    <location>
        <begin position="1270"/>
        <end position="1298"/>
    </location>
</feature>
<evidence type="ECO:0000259" key="19">
    <source>
        <dbReference type="PROSITE" id="PS50893"/>
    </source>
</evidence>
<dbReference type="PROSITE" id="PS00211">
    <property type="entry name" value="ABC_TRANSPORTER_1"/>
    <property type="match status" value="2"/>
</dbReference>
<comment type="catalytic activity">
    <reaction evidence="14">
        <text>leukotriene C4(in) + ATP + H2O = leukotriene C4(out) + ADP + phosphate + H(+)</text>
        <dbReference type="Rhea" id="RHEA:38963"/>
        <dbReference type="ChEBI" id="CHEBI:15377"/>
        <dbReference type="ChEBI" id="CHEBI:15378"/>
        <dbReference type="ChEBI" id="CHEBI:30616"/>
        <dbReference type="ChEBI" id="CHEBI:43474"/>
        <dbReference type="ChEBI" id="CHEBI:57973"/>
        <dbReference type="ChEBI" id="CHEBI:456216"/>
    </reaction>
    <physiologicalReaction direction="left-to-right" evidence="14">
        <dbReference type="Rhea" id="RHEA:38964"/>
    </physiologicalReaction>
</comment>
<keyword evidence="6 16" id="KW-0812">Transmembrane</keyword>
<dbReference type="InterPro" id="IPR027417">
    <property type="entry name" value="P-loop_NTPase"/>
</dbReference>
<dbReference type="InterPro" id="IPR003593">
    <property type="entry name" value="AAA+_ATPase"/>
</dbReference>
<dbReference type="InterPro" id="IPR016135">
    <property type="entry name" value="UBQ-conjugating_enzyme/RWD"/>
</dbReference>
<feature type="transmembrane region" description="Helical" evidence="16">
    <location>
        <begin position="732"/>
        <end position="752"/>
    </location>
</feature>
<dbReference type="Proteomes" id="UP000663860">
    <property type="component" value="Unassembled WGS sequence"/>
</dbReference>
<evidence type="ECO:0000259" key="18">
    <source>
        <dbReference type="PROSITE" id="PS50127"/>
    </source>
</evidence>
<evidence type="ECO:0000256" key="15">
    <source>
        <dbReference type="PROSITE-ProRule" id="PRU10133"/>
    </source>
</evidence>
<feature type="domain" description="UBA" evidence="17">
    <location>
        <begin position="168"/>
        <end position="211"/>
    </location>
</feature>
<evidence type="ECO:0000313" key="21">
    <source>
        <dbReference type="EMBL" id="CAF1161334.1"/>
    </source>
</evidence>
<feature type="transmembrane region" description="Helical" evidence="16">
    <location>
        <begin position="764"/>
        <end position="789"/>
    </location>
</feature>
<feature type="transmembrane region" description="Helical" evidence="16">
    <location>
        <begin position="280"/>
        <end position="300"/>
    </location>
</feature>